<reference evidence="1 2" key="1">
    <citation type="submission" date="2020-04" db="EMBL/GenBank/DDBJ databases">
        <title>Advantages and limits of metagenomic assembly and binning of a giant virus.</title>
        <authorList>
            <person name="Schulz F."/>
            <person name="Andreani J."/>
            <person name="Francis R."/>
            <person name="Boudjemaa H."/>
            <person name="Bou Khalil J.Y."/>
            <person name="Lee J."/>
            <person name="La Scola B."/>
            <person name="Woyke T."/>
        </authorList>
    </citation>
    <scope>NUCLEOTIDE SEQUENCE [LARGE SCALE GENOMIC DNA]</scope>
    <source>
        <strain evidence="1 2">FV1/VV64</strain>
    </source>
</reference>
<organism evidence="1 2">
    <name type="scientific">Fadolivirus FV1/VV64</name>
    <dbReference type="NCBI Taxonomy" id="3070911"/>
    <lineage>
        <taxon>Viruses</taxon>
        <taxon>Varidnaviria</taxon>
        <taxon>Bamfordvirae</taxon>
        <taxon>Nucleocytoviricota</taxon>
        <taxon>Megaviricetes</taxon>
        <taxon>Imitervirales</taxon>
        <taxon>Mimiviridae</taxon>
        <taxon>Klosneuvirinae</taxon>
        <taxon>Fadolivirus</taxon>
        <taxon>Fadolivirus algeromassiliense</taxon>
    </lineage>
</organism>
<keyword evidence="2" id="KW-1185">Reference proteome</keyword>
<dbReference type="EMBL" id="MT418680">
    <property type="protein sequence ID" value="QKF94037.1"/>
    <property type="molecule type" value="Genomic_DNA"/>
</dbReference>
<evidence type="ECO:0000313" key="2">
    <source>
        <dbReference type="Proteomes" id="UP001162001"/>
    </source>
</evidence>
<accession>A0A7D3V8T8</accession>
<proteinExistence type="predicted"/>
<protein>
    <submittedName>
        <fullName evidence="1">Uncharacterized protein</fullName>
    </submittedName>
</protein>
<gene>
    <name evidence="1" type="ORF">Fadolivirus_1_579</name>
</gene>
<name>A0A7D3V8T8_9VIRU</name>
<sequence length="226" mass="26750">MILCPGRINNNDEMEWFVPIDSKNHAAYCKNCYYEFGDTIEQKYFTIEKGLEYYCSYNRNFDDSSIMLDNIRISVVNPVNLYRYRKLLFVGSSMHVGIGKNQPYMIVIETCNEDENKKVSIENLKYNDINDQYPTKPERNIIIDHILNKPHLIYNVDHNMSFTLKKWKKHDDPELSKYHVIDGEPIDITIKFVNDTYAEKTMNDVLNYYENMGTENNKIIVVHDFV</sequence>
<dbReference type="Proteomes" id="UP001162001">
    <property type="component" value="Segment"/>
</dbReference>
<evidence type="ECO:0000313" key="1">
    <source>
        <dbReference type="EMBL" id="QKF94037.1"/>
    </source>
</evidence>